<reference evidence="2 3" key="1">
    <citation type="submission" date="2024-05" db="EMBL/GenBank/DDBJ databases">
        <title>Genome sequencing and assembly of Indian major carp, Cirrhinus mrigala (Hamilton, 1822).</title>
        <authorList>
            <person name="Mohindra V."/>
            <person name="Chowdhury L.M."/>
            <person name="Lal K."/>
            <person name="Jena J.K."/>
        </authorList>
    </citation>
    <scope>NUCLEOTIDE SEQUENCE [LARGE SCALE GENOMIC DNA]</scope>
    <source>
        <strain evidence="2">CM1030</strain>
        <tissue evidence="2">Blood</tissue>
    </source>
</reference>
<dbReference type="EMBL" id="JAMKFB020000018">
    <property type="protein sequence ID" value="KAL0168508.1"/>
    <property type="molecule type" value="Genomic_DNA"/>
</dbReference>
<feature type="non-terminal residue" evidence="2">
    <location>
        <position position="81"/>
    </location>
</feature>
<dbReference type="SUPFAM" id="SSF56436">
    <property type="entry name" value="C-type lectin-like"/>
    <property type="match status" value="1"/>
</dbReference>
<protein>
    <recommendedName>
        <fullName evidence="1">C-type lectin domain-containing protein</fullName>
    </recommendedName>
</protein>
<name>A0ABD0P327_CIRMR</name>
<dbReference type="Gene3D" id="3.10.100.10">
    <property type="entry name" value="Mannose-Binding Protein A, subunit A"/>
    <property type="match status" value="1"/>
</dbReference>
<dbReference type="InterPro" id="IPR016187">
    <property type="entry name" value="CTDL_fold"/>
</dbReference>
<dbReference type="InterPro" id="IPR016186">
    <property type="entry name" value="C-type_lectin-like/link_sf"/>
</dbReference>
<feature type="domain" description="C-type lectin" evidence="1">
    <location>
        <begin position="21"/>
        <end position="80"/>
    </location>
</feature>
<evidence type="ECO:0000313" key="3">
    <source>
        <dbReference type="Proteomes" id="UP001529510"/>
    </source>
</evidence>
<gene>
    <name evidence="2" type="ORF">M9458_036730</name>
</gene>
<dbReference type="Proteomes" id="UP001529510">
    <property type="component" value="Unassembled WGS sequence"/>
</dbReference>
<dbReference type="AlphaFoldDB" id="A0ABD0P327"/>
<evidence type="ECO:0000313" key="2">
    <source>
        <dbReference type="EMBL" id="KAL0168508.1"/>
    </source>
</evidence>
<accession>A0ABD0P327</accession>
<organism evidence="2 3">
    <name type="scientific">Cirrhinus mrigala</name>
    <name type="common">Mrigala</name>
    <dbReference type="NCBI Taxonomy" id="683832"/>
    <lineage>
        <taxon>Eukaryota</taxon>
        <taxon>Metazoa</taxon>
        <taxon>Chordata</taxon>
        <taxon>Craniata</taxon>
        <taxon>Vertebrata</taxon>
        <taxon>Euteleostomi</taxon>
        <taxon>Actinopterygii</taxon>
        <taxon>Neopterygii</taxon>
        <taxon>Teleostei</taxon>
        <taxon>Ostariophysi</taxon>
        <taxon>Cypriniformes</taxon>
        <taxon>Cyprinidae</taxon>
        <taxon>Labeoninae</taxon>
        <taxon>Labeonini</taxon>
        <taxon>Cirrhinus</taxon>
    </lineage>
</organism>
<sequence>TTYIPTPNTTYITTPKTTKFSTTFNATTNSTTTKSTTSSNCIFEPEPDPEQYIEDACVVLLRFGMWKEDDCNKSLPFICYD</sequence>
<comment type="caution">
    <text evidence="2">The sequence shown here is derived from an EMBL/GenBank/DDBJ whole genome shotgun (WGS) entry which is preliminary data.</text>
</comment>
<dbReference type="Pfam" id="PF00059">
    <property type="entry name" value="Lectin_C"/>
    <property type="match status" value="1"/>
</dbReference>
<dbReference type="InterPro" id="IPR001304">
    <property type="entry name" value="C-type_lectin-like"/>
</dbReference>
<feature type="non-terminal residue" evidence="2">
    <location>
        <position position="1"/>
    </location>
</feature>
<keyword evidence="3" id="KW-1185">Reference proteome</keyword>
<proteinExistence type="predicted"/>
<evidence type="ECO:0000259" key="1">
    <source>
        <dbReference type="Pfam" id="PF00059"/>
    </source>
</evidence>